<reference evidence="12" key="1">
    <citation type="journal article" date="2012" name="J. Bacteriol.">
        <title>Genome Sequence of Micromonospora lupini Lupac 08, Isolated from Root Nodules of Lupinus angustifolius.</title>
        <authorList>
            <person name="Alonso-Vega P."/>
            <person name="Normand P."/>
            <person name="Bacigalupe R."/>
            <person name="Pujic P."/>
            <person name="Lajus A."/>
            <person name="Vallenet D."/>
            <person name="Carro L."/>
            <person name="Coll P."/>
            <person name="Trujillo M.E."/>
        </authorList>
    </citation>
    <scope>NUCLEOTIDE SEQUENCE [LARGE SCALE GENOMIC DNA]</scope>
    <source>
        <strain evidence="12">Lupac 08</strain>
    </source>
</reference>
<dbReference type="InterPro" id="IPR003664">
    <property type="entry name" value="FA_synthesis"/>
</dbReference>
<protein>
    <recommendedName>
        <fullName evidence="9">phosphate acyltransferase</fullName>
        <ecNumber evidence="9">2.3.1.274</ecNumber>
    </recommendedName>
</protein>
<dbReference type="EC" id="2.3.1.274" evidence="9"/>
<comment type="catalytic activity">
    <reaction evidence="1">
        <text>a fatty acyl-[ACP] + phosphate = an acyl phosphate + holo-[ACP]</text>
        <dbReference type="Rhea" id="RHEA:42292"/>
        <dbReference type="Rhea" id="RHEA-COMP:9685"/>
        <dbReference type="Rhea" id="RHEA-COMP:14125"/>
        <dbReference type="ChEBI" id="CHEBI:43474"/>
        <dbReference type="ChEBI" id="CHEBI:59918"/>
        <dbReference type="ChEBI" id="CHEBI:64479"/>
        <dbReference type="ChEBI" id="CHEBI:138651"/>
        <dbReference type="EC" id="2.3.1.274"/>
    </reaction>
</comment>
<evidence type="ECO:0000256" key="2">
    <source>
        <dbReference type="ARBA" id="ARBA00004496"/>
    </source>
</evidence>
<dbReference type="Gene3D" id="3.40.718.10">
    <property type="entry name" value="Isopropylmalate Dehydrogenase"/>
    <property type="match status" value="1"/>
</dbReference>
<evidence type="ECO:0000256" key="5">
    <source>
        <dbReference type="ARBA" id="ARBA00022679"/>
    </source>
</evidence>
<dbReference type="PANTHER" id="PTHR30100">
    <property type="entry name" value="FATTY ACID/PHOSPHOLIPID SYNTHESIS PROTEIN PLSX"/>
    <property type="match status" value="1"/>
</dbReference>
<keyword evidence="11" id="KW-0012">Acyltransferase</keyword>
<comment type="subunit">
    <text evidence="10">Homodimer. Probably interacts with PlsY.</text>
</comment>
<dbReference type="SUPFAM" id="SSF53659">
    <property type="entry name" value="Isocitrate/Isopropylmalate dehydrogenase-like"/>
    <property type="match status" value="1"/>
</dbReference>
<evidence type="ECO:0000256" key="4">
    <source>
        <dbReference type="ARBA" id="ARBA00022516"/>
    </source>
</evidence>
<dbReference type="Proteomes" id="UP000003448">
    <property type="component" value="Unassembled WGS sequence"/>
</dbReference>
<dbReference type="eggNOG" id="COG0416">
    <property type="taxonomic scope" value="Bacteria"/>
</dbReference>
<proteinExistence type="predicted"/>
<dbReference type="PANTHER" id="PTHR30100:SF1">
    <property type="entry name" value="PHOSPHATE ACYLTRANSFERASE"/>
    <property type="match status" value="1"/>
</dbReference>
<dbReference type="STRING" id="1150864.MILUP08_43536"/>
<evidence type="ECO:0000256" key="9">
    <source>
        <dbReference type="ARBA" id="ARBA00024069"/>
    </source>
</evidence>
<keyword evidence="8" id="KW-1208">Phospholipid metabolism</keyword>
<organism evidence="11 12">
    <name type="scientific">Micromonospora lupini str. Lupac 08</name>
    <dbReference type="NCBI Taxonomy" id="1150864"/>
    <lineage>
        <taxon>Bacteria</taxon>
        <taxon>Bacillati</taxon>
        <taxon>Actinomycetota</taxon>
        <taxon>Actinomycetes</taxon>
        <taxon>Micromonosporales</taxon>
        <taxon>Micromonosporaceae</taxon>
        <taxon>Micromonospora</taxon>
    </lineage>
</organism>
<keyword evidence="5 11" id="KW-0808">Transferase</keyword>
<keyword evidence="12" id="KW-1185">Reference proteome</keyword>
<dbReference type="EMBL" id="CAIE01000027">
    <property type="protein sequence ID" value="CCH18625.1"/>
    <property type="molecule type" value="Genomic_DNA"/>
</dbReference>
<keyword evidence="7" id="KW-0594">Phospholipid biosynthesis</keyword>
<sequence length="230" mass="23954">MGRQGEPPDRRLRVAVDVAGADLGPEPVVAGALAAAATVDIALVGPQALIRPLLPGGVAPAGVRLVHASDVVGMGEDPVAATYAKRRSSLLVAAGEVAAGRADAMVTPGNTGAAVLAAAVRLGRVPGVSNPRPWPRCCRCRAPARPCCWTSARRRRPYRSGLSSSRCWARSTRAGGWGCSDRGSACCPTGTRRSRAGRYAVTRTSCWQRCPVTAVRSRRTTCSEAGSTWP</sequence>
<evidence type="ECO:0000313" key="12">
    <source>
        <dbReference type="Proteomes" id="UP000003448"/>
    </source>
</evidence>
<comment type="subcellular location">
    <subcellularLocation>
        <location evidence="2">Cytoplasm</location>
    </subcellularLocation>
</comment>
<name>I0L478_9ACTN</name>
<evidence type="ECO:0000313" key="11">
    <source>
        <dbReference type="EMBL" id="CCH18625.1"/>
    </source>
</evidence>
<dbReference type="GO" id="GO:0005737">
    <property type="term" value="C:cytoplasm"/>
    <property type="evidence" value="ECO:0007669"/>
    <property type="project" value="UniProtKB-SubCell"/>
</dbReference>
<evidence type="ECO:0000256" key="6">
    <source>
        <dbReference type="ARBA" id="ARBA00023098"/>
    </source>
</evidence>
<evidence type="ECO:0000256" key="7">
    <source>
        <dbReference type="ARBA" id="ARBA00023209"/>
    </source>
</evidence>
<evidence type="ECO:0000256" key="1">
    <source>
        <dbReference type="ARBA" id="ARBA00001232"/>
    </source>
</evidence>
<dbReference type="GO" id="GO:0043811">
    <property type="term" value="F:phosphate:acyl-[acyl carrier protein] acyltransferase activity"/>
    <property type="evidence" value="ECO:0007669"/>
    <property type="project" value="UniProtKB-EC"/>
</dbReference>
<evidence type="ECO:0000256" key="10">
    <source>
        <dbReference type="ARBA" id="ARBA00046608"/>
    </source>
</evidence>
<dbReference type="OrthoDB" id="9806408at2"/>
<keyword evidence="4" id="KW-0444">Lipid biosynthesis</keyword>
<dbReference type="GO" id="GO:0008654">
    <property type="term" value="P:phospholipid biosynthetic process"/>
    <property type="evidence" value="ECO:0007669"/>
    <property type="project" value="UniProtKB-KW"/>
</dbReference>
<keyword evidence="6" id="KW-0443">Lipid metabolism</keyword>
<dbReference type="GO" id="GO:0006633">
    <property type="term" value="P:fatty acid biosynthetic process"/>
    <property type="evidence" value="ECO:0007669"/>
    <property type="project" value="InterPro"/>
</dbReference>
<keyword evidence="3" id="KW-0963">Cytoplasm</keyword>
<gene>
    <name evidence="11" type="ORF">MILUP08_43536</name>
</gene>
<accession>I0L478</accession>
<dbReference type="AlphaFoldDB" id="I0L478"/>
<dbReference type="Pfam" id="PF02504">
    <property type="entry name" value="FA_synthesis"/>
    <property type="match status" value="1"/>
</dbReference>
<evidence type="ECO:0000256" key="3">
    <source>
        <dbReference type="ARBA" id="ARBA00022490"/>
    </source>
</evidence>
<dbReference type="InterPro" id="IPR012281">
    <property type="entry name" value="Phospholipid_synth_PlsX-like"/>
</dbReference>
<evidence type="ECO:0000256" key="8">
    <source>
        <dbReference type="ARBA" id="ARBA00023264"/>
    </source>
</evidence>
<comment type="caution">
    <text evidence="11">The sequence shown here is derived from an EMBL/GenBank/DDBJ whole genome shotgun (WGS) entry which is preliminary data.</text>
</comment>